<dbReference type="PANTHER" id="PTHR31793:SF2">
    <property type="entry name" value="BLR1345 PROTEIN"/>
    <property type="match status" value="1"/>
</dbReference>
<gene>
    <name evidence="1" type="ORF">GCM10011332_17460</name>
</gene>
<dbReference type="Pfam" id="PF13279">
    <property type="entry name" value="4HBT_2"/>
    <property type="match status" value="1"/>
</dbReference>
<protein>
    <submittedName>
        <fullName evidence="1">Thioesterase</fullName>
    </submittedName>
</protein>
<evidence type="ECO:0000313" key="1">
    <source>
        <dbReference type="EMBL" id="GGF63949.1"/>
    </source>
</evidence>
<keyword evidence="2" id="KW-1185">Reference proteome</keyword>
<dbReference type="CDD" id="cd00586">
    <property type="entry name" value="4HBT"/>
    <property type="match status" value="1"/>
</dbReference>
<reference evidence="1" key="1">
    <citation type="journal article" date="2014" name="Int. J. Syst. Evol. Microbiol.">
        <title>Complete genome sequence of Corynebacterium casei LMG S-19264T (=DSM 44701T), isolated from a smear-ripened cheese.</title>
        <authorList>
            <consortium name="US DOE Joint Genome Institute (JGI-PGF)"/>
            <person name="Walter F."/>
            <person name="Albersmeier A."/>
            <person name="Kalinowski J."/>
            <person name="Ruckert C."/>
        </authorList>
    </citation>
    <scope>NUCLEOTIDE SEQUENCE</scope>
    <source>
        <strain evidence="1">CGMCC 1.15254</strain>
    </source>
</reference>
<proteinExistence type="predicted"/>
<comment type="caution">
    <text evidence="1">The sequence shown here is derived from an EMBL/GenBank/DDBJ whole genome shotgun (WGS) entry which is preliminary data.</text>
</comment>
<reference evidence="1" key="2">
    <citation type="submission" date="2020-09" db="EMBL/GenBank/DDBJ databases">
        <authorList>
            <person name="Sun Q."/>
            <person name="Zhou Y."/>
        </authorList>
    </citation>
    <scope>NUCLEOTIDE SEQUENCE</scope>
    <source>
        <strain evidence="1">CGMCC 1.15254</strain>
    </source>
</reference>
<dbReference type="InterPro" id="IPR050563">
    <property type="entry name" value="4-hydroxybenzoyl-CoA_TE"/>
</dbReference>
<dbReference type="AlphaFoldDB" id="A0A917C0C3"/>
<accession>A0A917C0C3</accession>
<dbReference type="Proteomes" id="UP000632498">
    <property type="component" value="Unassembled WGS sequence"/>
</dbReference>
<name>A0A917C0C3_9PROT</name>
<evidence type="ECO:0000313" key="2">
    <source>
        <dbReference type="Proteomes" id="UP000632498"/>
    </source>
</evidence>
<dbReference type="Gene3D" id="3.10.129.10">
    <property type="entry name" value="Hotdog Thioesterase"/>
    <property type="match status" value="1"/>
</dbReference>
<dbReference type="PANTHER" id="PTHR31793">
    <property type="entry name" value="4-HYDROXYBENZOYL-COA THIOESTERASE FAMILY MEMBER"/>
    <property type="match status" value="1"/>
</dbReference>
<dbReference type="GO" id="GO:0047617">
    <property type="term" value="F:fatty acyl-CoA hydrolase activity"/>
    <property type="evidence" value="ECO:0007669"/>
    <property type="project" value="TreeGrafter"/>
</dbReference>
<dbReference type="SUPFAM" id="SSF54637">
    <property type="entry name" value="Thioesterase/thiol ester dehydrase-isomerase"/>
    <property type="match status" value="1"/>
</dbReference>
<dbReference type="EMBL" id="BMHV01000011">
    <property type="protein sequence ID" value="GGF63949.1"/>
    <property type="molecule type" value="Genomic_DNA"/>
</dbReference>
<dbReference type="InterPro" id="IPR029069">
    <property type="entry name" value="HotDog_dom_sf"/>
</dbReference>
<organism evidence="1 2">
    <name type="scientific">Terasakiella brassicae</name>
    <dbReference type="NCBI Taxonomy" id="1634917"/>
    <lineage>
        <taxon>Bacteria</taxon>
        <taxon>Pseudomonadati</taxon>
        <taxon>Pseudomonadota</taxon>
        <taxon>Alphaproteobacteria</taxon>
        <taxon>Rhodospirillales</taxon>
        <taxon>Terasakiellaceae</taxon>
        <taxon>Terasakiella</taxon>
    </lineage>
</organism>
<sequence length="155" mass="17702">MDRERMSVINSSNPPLTHRSTVQQWECDHMGHLNVRHYMAKFDDAAWTFLSMLGLTNHYFQECQAGVAAVDHHVTYKRELMPGDCVEIHTKLALLDGRKFKLIHEMTHSVSGEVAASCELFGVHMDRQERRAVPFPDHILAAGQKYLTVQEEAAQ</sequence>